<dbReference type="RefSeq" id="XP_022258499.1">
    <property type="nucleotide sequence ID" value="XM_022402791.1"/>
</dbReference>
<dbReference type="RefSeq" id="XP_022258501.1">
    <property type="nucleotide sequence ID" value="XM_022402793.1"/>
</dbReference>
<accession>A0ABM1TRJ6</accession>
<evidence type="ECO:0000313" key="8">
    <source>
        <dbReference type="RefSeq" id="XP_022258501.1"/>
    </source>
</evidence>
<dbReference type="RefSeq" id="XP_022258502.1">
    <property type="nucleotide sequence ID" value="XM_022402794.1"/>
</dbReference>
<dbReference type="PANTHER" id="PTHR21084:SF1">
    <property type="entry name" value="DENSE INCISORS"/>
    <property type="match status" value="1"/>
</dbReference>
<evidence type="ECO:0000313" key="5">
    <source>
        <dbReference type="RefSeq" id="XP_022258498.1"/>
    </source>
</evidence>
<dbReference type="RefSeq" id="XP_022258503.1">
    <property type="nucleotide sequence ID" value="XM_022402795.1"/>
</dbReference>
<evidence type="ECO:0000313" key="1">
    <source>
        <dbReference type="Proteomes" id="UP000694941"/>
    </source>
</evidence>
<dbReference type="Pfam" id="PF15008">
    <property type="entry name" value="DUF4518"/>
    <property type="match status" value="1"/>
</dbReference>
<proteinExistence type="predicted"/>
<dbReference type="PANTHER" id="PTHR21084">
    <property type="entry name" value="DENSE INCISORS"/>
    <property type="match status" value="1"/>
</dbReference>
<dbReference type="RefSeq" id="XP_022258497.1">
    <property type="nucleotide sequence ID" value="XM_022402789.1"/>
</dbReference>
<evidence type="ECO:0000313" key="3">
    <source>
        <dbReference type="RefSeq" id="XP_022258496.1"/>
    </source>
</evidence>
<dbReference type="GeneID" id="106474482"/>
<keyword evidence="1" id="KW-1185">Reference proteome</keyword>
<name>A0ABM1TRJ6_LIMPO</name>
<evidence type="ECO:0000313" key="7">
    <source>
        <dbReference type="RefSeq" id="XP_022258500.1"/>
    </source>
</evidence>
<evidence type="ECO:0000313" key="2">
    <source>
        <dbReference type="RefSeq" id="XP_013790631.1"/>
    </source>
</evidence>
<dbReference type="RefSeq" id="XP_022258498.1">
    <property type="nucleotide sequence ID" value="XM_022402790.1"/>
</dbReference>
<evidence type="ECO:0000313" key="9">
    <source>
        <dbReference type="RefSeq" id="XP_022258502.1"/>
    </source>
</evidence>
<dbReference type="Proteomes" id="UP000694941">
    <property type="component" value="Unplaced"/>
</dbReference>
<evidence type="ECO:0000313" key="10">
    <source>
        <dbReference type="RefSeq" id="XP_022258503.1"/>
    </source>
</evidence>
<evidence type="ECO:0000313" key="6">
    <source>
        <dbReference type="RefSeq" id="XP_022258499.1"/>
    </source>
</evidence>
<evidence type="ECO:0000313" key="4">
    <source>
        <dbReference type="RefSeq" id="XP_022258497.1"/>
    </source>
</evidence>
<reference evidence="2 3" key="1">
    <citation type="submission" date="2025-05" db="UniProtKB">
        <authorList>
            <consortium name="RefSeq"/>
        </authorList>
    </citation>
    <scope>IDENTIFICATION</scope>
    <source>
        <tissue evidence="2 3">Muscle</tissue>
    </source>
</reference>
<protein>
    <submittedName>
        <fullName evidence="2 3">Uncharacterized protein C3orf38 homolog</fullName>
    </submittedName>
</protein>
<dbReference type="InterPro" id="IPR026698">
    <property type="entry name" value="UPF_C3orf38"/>
</dbReference>
<dbReference type="RefSeq" id="XP_013790631.1">
    <property type="nucleotide sequence ID" value="XM_013935177.2"/>
</dbReference>
<dbReference type="RefSeq" id="XP_022258500.1">
    <property type="nucleotide sequence ID" value="XM_022402792.1"/>
</dbReference>
<gene>
    <name evidence="2 3 4 5 6 7 8 9 10" type="primary">LOC106474482</name>
</gene>
<sequence>MITAKEKKGLEKILSRLSSDDIYSLSYTTTKGMVKVETRQDAERSILMFTDRAVLLLKRRKIKKEIIFSYLMSEGVSVNPDGEKRHFIQACLNYWNSEVIPEDLDSEMLEDNTEIYNTLPSQGQIEEYNSSTVSNNQLLKMAEKFSEWFYTLLNKHQEEVQSSNDCFGPHHFWPQCKLNLSISVLNEVIEEEILGDVSVYQTLRKLVQTEKLLFNPNSGSQENCCFQDSHGPVKLAIGGVVHRNNNCIGLFDSCFGLIQDPHTDDRWRIKFMSLSLRLGERLLSRTSLPAPAYPSVYLTR</sequence>
<organism evidence="1 9">
    <name type="scientific">Limulus polyphemus</name>
    <name type="common">Atlantic horseshoe crab</name>
    <dbReference type="NCBI Taxonomy" id="6850"/>
    <lineage>
        <taxon>Eukaryota</taxon>
        <taxon>Metazoa</taxon>
        <taxon>Ecdysozoa</taxon>
        <taxon>Arthropoda</taxon>
        <taxon>Chelicerata</taxon>
        <taxon>Merostomata</taxon>
        <taxon>Xiphosura</taxon>
        <taxon>Limulidae</taxon>
        <taxon>Limulus</taxon>
    </lineage>
</organism>
<dbReference type="RefSeq" id="XP_022258496.1">
    <property type="nucleotide sequence ID" value="XM_022402788.1"/>
</dbReference>